<dbReference type="GO" id="GO:0000294">
    <property type="term" value="P:nuclear-transcribed mRNA catabolic process, RNase MRP-dependent"/>
    <property type="evidence" value="ECO:0007669"/>
    <property type="project" value="TreeGrafter"/>
</dbReference>
<comment type="caution">
    <text evidence="3">The sequence shown here is derived from an EMBL/GenBank/DDBJ whole genome shotgun (WGS) entry which is preliminary data.</text>
</comment>
<keyword evidence="1" id="KW-0812">Transmembrane</keyword>
<evidence type="ECO:0000256" key="1">
    <source>
        <dbReference type="SAM" id="Phobius"/>
    </source>
</evidence>
<dbReference type="GO" id="GO:0042134">
    <property type="term" value="F:rRNA primary transcript binding"/>
    <property type="evidence" value="ECO:0007669"/>
    <property type="project" value="InterPro"/>
</dbReference>
<name>A0A1A0H582_9ASCO</name>
<dbReference type="PANTHER" id="PTHR37792:SF1">
    <property type="entry name" value="RIBONUCLEASE MRP PROTEIN SUBUNIT RMP1"/>
    <property type="match status" value="1"/>
</dbReference>
<keyword evidence="1" id="KW-1133">Transmembrane helix</keyword>
<dbReference type="EMBL" id="LXTC01000008">
    <property type="protein sequence ID" value="OBA19067.1"/>
    <property type="molecule type" value="Genomic_DNA"/>
</dbReference>
<gene>
    <name evidence="3" type="ORF">METBIDRAFT_33680</name>
</gene>
<keyword evidence="1" id="KW-0472">Membrane</keyword>
<sequence length="123" mass="14596">MTVKTSQQIFSPEIVQKLENEYGILHLICHRNRNQHRVAVWWKDLNQLHRSVRKILRAVYHFEEVTKYAIKEKLHAEALGVACSMIKKRLSQDAFILLMGLWHLGSSSVWGWHWWRVSVLSIH</sequence>
<dbReference type="PANTHER" id="PTHR37792">
    <property type="entry name" value="RIBONUCLEASE MRP PROTEIN SUBUNIT RMP1"/>
    <property type="match status" value="1"/>
</dbReference>
<feature type="domain" description="RNase MRP protein 1 RNA binding" evidence="2">
    <location>
        <begin position="24"/>
        <end position="78"/>
    </location>
</feature>
<keyword evidence="4" id="KW-1185">Reference proteome</keyword>
<dbReference type="AlphaFoldDB" id="A0A1A0H582"/>
<dbReference type="GO" id="GO:0000172">
    <property type="term" value="C:ribonuclease MRP complex"/>
    <property type="evidence" value="ECO:0007669"/>
    <property type="project" value="InterPro"/>
</dbReference>
<dbReference type="GeneID" id="30029353"/>
<evidence type="ECO:0000313" key="3">
    <source>
        <dbReference type="EMBL" id="OBA19067.1"/>
    </source>
</evidence>
<evidence type="ECO:0000313" key="4">
    <source>
        <dbReference type="Proteomes" id="UP000092555"/>
    </source>
</evidence>
<dbReference type="GO" id="GO:0000466">
    <property type="term" value="P:maturation of 5.8S rRNA from tricistronic rRNA transcript (SSU-rRNA, 5.8S rRNA, LSU-rRNA)"/>
    <property type="evidence" value="ECO:0007669"/>
    <property type="project" value="TreeGrafter"/>
</dbReference>
<reference evidence="3 4" key="1">
    <citation type="submission" date="2016-05" db="EMBL/GenBank/DDBJ databases">
        <title>Comparative genomics of biotechnologically important yeasts.</title>
        <authorList>
            <consortium name="DOE Joint Genome Institute"/>
            <person name="Riley R."/>
            <person name="Haridas S."/>
            <person name="Wolfe K.H."/>
            <person name="Lopes M.R."/>
            <person name="Hittinger C.T."/>
            <person name="Goker M."/>
            <person name="Salamov A."/>
            <person name="Wisecaver J."/>
            <person name="Long T.M."/>
            <person name="Aerts A.L."/>
            <person name="Barry K."/>
            <person name="Choi C."/>
            <person name="Clum A."/>
            <person name="Coughlan A.Y."/>
            <person name="Deshpande S."/>
            <person name="Douglass A.P."/>
            <person name="Hanson S.J."/>
            <person name="Klenk H.-P."/>
            <person name="LaButti K."/>
            <person name="Lapidus A."/>
            <person name="Lindquist E."/>
            <person name="Lipzen A."/>
            <person name="Meier-kolthoff J.P."/>
            <person name="Ohm R.A."/>
            <person name="Otillar R.P."/>
            <person name="Pangilinan J."/>
            <person name="Peng Y."/>
            <person name="Rokas A."/>
            <person name="Rosa C.A."/>
            <person name="Scheuner C."/>
            <person name="Sibirny A.A."/>
            <person name="Slot J.C."/>
            <person name="Stielow J.B."/>
            <person name="Sun H."/>
            <person name="Kurtzman C.P."/>
            <person name="Blackwell M."/>
            <person name="Grigoriev I.V."/>
            <person name="Jeffries T.W."/>
        </authorList>
    </citation>
    <scope>NUCLEOTIDE SEQUENCE [LARGE SCALE GENOMIC DNA]</scope>
    <source>
        <strain evidence="3 4">NRRL YB-4993</strain>
    </source>
</reference>
<feature type="transmembrane region" description="Helical" evidence="1">
    <location>
        <begin position="94"/>
        <end position="115"/>
    </location>
</feature>
<protein>
    <recommendedName>
        <fullName evidence="2">RNase MRP protein 1 RNA binding domain-containing protein</fullName>
    </recommendedName>
</protein>
<accession>A0A1A0H582</accession>
<dbReference type="InterPro" id="IPR047204">
    <property type="entry name" value="RMP1_RBD"/>
</dbReference>
<dbReference type="RefSeq" id="XP_018709602.1">
    <property type="nucleotide sequence ID" value="XM_018856377.1"/>
</dbReference>
<organism evidence="3 4">
    <name type="scientific">Metschnikowia bicuspidata var. bicuspidata NRRL YB-4993</name>
    <dbReference type="NCBI Taxonomy" id="869754"/>
    <lineage>
        <taxon>Eukaryota</taxon>
        <taxon>Fungi</taxon>
        <taxon>Dikarya</taxon>
        <taxon>Ascomycota</taxon>
        <taxon>Saccharomycotina</taxon>
        <taxon>Pichiomycetes</taxon>
        <taxon>Metschnikowiaceae</taxon>
        <taxon>Metschnikowia</taxon>
    </lineage>
</organism>
<proteinExistence type="predicted"/>
<dbReference type="OrthoDB" id="5414547at2759"/>
<evidence type="ECO:0000259" key="2">
    <source>
        <dbReference type="Pfam" id="PF20945"/>
    </source>
</evidence>
<dbReference type="Proteomes" id="UP000092555">
    <property type="component" value="Unassembled WGS sequence"/>
</dbReference>
<dbReference type="InterPro" id="IPR047205">
    <property type="entry name" value="RMP1"/>
</dbReference>
<dbReference type="STRING" id="869754.A0A1A0H582"/>
<dbReference type="Pfam" id="PF20945">
    <property type="entry name" value="RMP1"/>
    <property type="match status" value="1"/>
</dbReference>